<feature type="compositionally biased region" description="Basic and acidic residues" evidence="2">
    <location>
        <begin position="1"/>
        <end position="10"/>
    </location>
</feature>
<evidence type="ECO:0000259" key="4">
    <source>
        <dbReference type="Pfam" id="PF21725"/>
    </source>
</evidence>
<protein>
    <recommendedName>
        <fullName evidence="4">Putative T7SS secretion signal domain-containing protein</fullName>
    </recommendedName>
</protein>
<reference evidence="5 6" key="1">
    <citation type="submission" date="2021-01" db="EMBL/GenBank/DDBJ databases">
        <title>Whole genome shotgun sequence of Cellulomonas phragmiteti NBRC 110785.</title>
        <authorList>
            <person name="Komaki H."/>
            <person name="Tamura T."/>
        </authorList>
    </citation>
    <scope>NUCLEOTIDE SEQUENCE [LARGE SCALE GENOMIC DNA]</scope>
    <source>
        <strain evidence="5 6">NBRC 110785</strain>
    </source>
</reference>
<accession>A0ABQ4DMR4</accession>
<feature type="domain" description="Putative T7SS secretion signal" evidence="4">
    <location>
        <begin position="39"/>
        <end position="201"/>
    </location>
</feature>
<keyword evidence="6" id="KW-1185">Reference proteome</keyword>
<evidence type="ECO:0000256" key="1">
    <source>
        <dbReference type="SAM" id="Coils"/>
    </source>
</evidence>
<gene>
    <name evidence="5" type="ORF">Cph01nite_24060</name>
</gene>
<keyword evidence="1" id="KW-0175">Coiled coil</keyword>
<dbReference type="Pfam" id="PF21725">
    <property type="entry name" value="T7SS_signal"/>
    <property type="match status" value="1"/>
</dbReference>
<dbReference type="RefSeq" id="WP_373307578.1">
    <property type="nucleotide sequence ID" value="NZ_BONP01000014.1"/>
</dbReference>
<evidence type="ECO:0000256" key="3">
    <source>
        <dbReference type="SAM" id="Phobius"/>
    </source>
</evidence>
<feature type="transmembrane region" description="Helical" evidence="3">
    <location>
        <begin position="286"/>
        <end position="306"/>
    </location>
</feature>
<dbReference type="EMBL" id="BONP01000014">
    <property type="protein sequence ID" value="GIG40644.1"/>
    <property type="molecule type" value="Genomic_DNA"/>
</dbReference>
<organism evidence="5 6">
    <name type="scientific">Cellulomonas phragmiteti</name>
    <dbReference type="NCBI Taxonomy" id="478780"/>
    <lineage>
        <taxon>Bacteria</taxon>
        <taxon>Bacillati</taxon>
        <taxon>Actinomycetota</taxon>
        <taxon>Actinomycetes</taxon>
        <taxon>Micrococcales</taxon>
        <taxon>Cellulomonadaceae</taxon>
        <taxon>Cellulomonas</taxon>
    </lineage>
</organism>
<feature type="coiled-coil region" evidence="1">
    <location>
        <begin position="168"/>
        <end position="202"/>
    </location>
</feature>
<keyword evidence="3" id="KW-0472">Membrane</keyword>
<comment type="caution">
    <text evidence="5">The sequence shown here is derived from an EMBL/GenBank/DDBJ whole genome shotgun (WGS) entry which is preliminary data.</text>
</comment>
<proteinExistence type="predicted"/>
<evidence type="ECO:0000256" key="2">
    <source>
        <dbReference type="SAM" id="MobiDB-lite"/>
    </source>
</evidence>
<dbReference type="Proteomes" id="UP000614741">
    <property type="component" value="Unassembled WGS sequence"/>
</dbReference>
<name>A0ABQ4DMR4_9CELL</name>
<evidence type="ECO:0000313" key="6">
    <source>
        <dbReference type="Proteomes" id="UP000614741"/>
    </source>
</evidence>
<feature type="region of interest" description="Disordered" evidence="2">
    <location>
        <begin position="1"/>
        <end position="20"/>
    </location>
</feature>
<keyword evidence="3" id="KW-0812">Transmembrane</keyword>
<feature type="compositionally biased region" description="Basic residues" evidence="2">
    <location>
        <begin position="11"/>
        <end position="20"/>
    </location>
</feature>
<evidence type="ECO:0000313" key="5">
    <source>
        <dbReference type="EMBL" id="GIG40644.1"/>
    </source>
</evidence>
<dbReference type="InterPro" id="IPR049082">
    <property type="entry name" value="T7SS_signal"/>
</dbReference>
<keyword evidence="3" id="KW-1133">Transmembrane helix</keyword>
<sequence length="468" mass="50087">MHRDRRELRAARHPVRRSAAGRRVTRPYSWYPLASSDPVPGDPAAVRAGGEHYRQVAAAIGDAERVLRTLVEAQDAVSQAVDAIRDRTHAVADRILSARQRYDAAGDALVGYAVQLDLAQSESLDALRTAQTAQRTLDVADDAVRRWTTLLHHAEDGDEDTTTQRRALTAARQERADCEDALAQARLRLDEAIDRRDNAARVAIHGFDTGTDDGLDDGWWEDWGADVAQVVSTWGGRIATGAGLLSLFLGWVPVLGQILIATSLIAGAAALAADIALAVKRGDGQDWFNVAMGVLGLVSFGASRLLGSMVKSFEVSARSASAHAVRQVPRGALGRLWTRLTPGIETFAARAAGDVQAFARGGGRMDRLVAAAQDVQSVNGWDRVLALSGHGGLVRQNNLLRTQLWEAFPFRPRAFLTLLGPTTKGAILEGVATVQYVGDATLVLTSAARTTAELATAPVPEAAARLDL</sequence>